<evidence type="ECO:0000259" key="2">
    <source>
        <dbReference type="PROSITE" id="PS51736"/>
    </source>
</evidence>
<dbReference type="InterPro" id="IPR050639">
    <property type="entry name" value="SSR_resolvase"/>
</dbReference>
<dbReference type="Proteomes" id="UP000198778">
    <property type="component" value="Unassembled WGS sequence"/>
</dbReference>
<dbReference type="OrthoDB" id="2731197at2"/>
<proteinExistence type="inferred from homology"/>
<dbReference type="SUPFAM" id="SSF53041">
    <property type="entry name" value="Resolvase-like"/>
    <property type="match status" value="1"/>
</dbReference>
<dbReference type="Pfam" id="PF00239">
    <property type="entry name" value="Resolvase"/>
    <property type="match status" value="1"/>
</dbReference>
<dbReference type="EMBL" id="FNIL01000001">
    <property type="protein sequence ID" value="SDN30773.1"/>
    <property type="molecule type" value="Genomic_DNA"/>
</dbReference>
<dbReference type="Gene3D" id="3.40.50.1390">
    <property type="entry name" value="Resolvase, N-terminal catalytic domain"/>
    <property type="match status" value="1"/>
</dbReference>
<organism evidence="3 4">
    <name type="scientific">Alkalicoccus daliensis</name>
    <dbReference type="NCBI Taxonomy" id="745820"/>
    <lineage>
        <taxon>Bacteria</taxon>
        <taxon>Bacillati</taxon>
        <taxon>Bacillota</taxon>
        <taxon>Bacilli</taxon>
        <taxon>Bacillales</taxon>
        <taxon>Bacillaceae</taxon>
        <taxon>Alkalicoccus</taxon>
    </lineage>
</organism>
<dbReference type="InterPro" id="IPR006119">
    <property type="entry name" value="Resolv_N"/>
</dbReference>
<dbReference type="PANTHER" id="PTHR30461:SF26">
    <property type="entry name" value="RESOLVASE HOMOLOG YNEB"/>
    <property type="match status" value="1"/>
</dbReference>
<comment type="similarity">
    <text evidence="1">Belongs to the site-specific recombinase resolvase family.</text>
</comment>
<dbReference type="CDD" id="cd00338">
    <property type="entry name" value="Ser_Recombinase"/>
    <property type="match status" value="1"/>
</dbReference>
<keyword evidence="4" id="KW-1185">Reference proteome</keyword>
<dbReference type="GO" id="GO:0000150">
    <property type="term" value="F:DNA strand exchange activity"/>
    <property type="evidence" value="ECO:0007669"/>
    <property type="project" value="InterPro"/>
</dbReference>
<feature type="domain" description="Resolvase/invertase-type recombinase catalytic" evidence="2">
    <location>
        <begin position="2"/>
        <end position="147"/>
    </location>
</feature>
<protein>
    <submittedName>
        <fullName evidence="3">Site-specific DNA recombinase</fullName>
    </submittedName>
</protein>
<name>A0A1H0ACT4_9BACI</name>
<evidence type="ECO:0000313" key="3">
    <source>
        <dbReference type="EMBL" id="SDN30773.1"/>
    </source>
</evidence>
<dbReference type="InterPro" id="IPR036162">
    <property type="entry name" value="Resolvase-like_N_sf"/>
</dbReference>
<gene>
    <name evidence="3" type="ORF">SAMN04488053_101421</name>
</gene>
<dbReference type="PROSITE" id="PS51736">
    <property type="entry name" value="RECOMBINASES_3"/>
    <property type="match status" value="1"/>
</dbReference>
<dbReference type="STRING" id="745820.SAMN04488053_101421"/>
<dbReference type="RefSeq" id="WP_090840105.1">
    <property type="nucleotide sequence ID" value="NZ_FNIL01000001.1"/>
</dbReference>
<accession>A0A1H0ACT4</accession>
<sequence length="219" mass="24877">MKGFIYARVSTSKESQQTSLERQKEELAAAAEKWNIRIIDVIAEEASGYEVDRPGVLDLLDKIKETQSDVLLIQDETRLGRGNARIALVHQLHKMGCSIFSLKDDGALLISETDSMVLDIVAIVEEYQRKLHNAKIKRGMVKAVENGYHPEDNLKRAGQGGRKRQDAPMKEILRLRKNGMTFYEIAVMLRGLGFSISKATVHRRYKEYQERSENIASED</sequence>
<dbReference type="PANTHER" id="PTHR30461">
    <property type="entry name" value="DNA-INVERTASE FROM LAMBDOID PROPHAGE"/>
    <property type="match status" value="1"/>
</dbReference>
<reference evidence="4" key="1">
    <citation type="submission" date="2016-10" db="EMBL/GenBank/DDBJ databases">
        <authorList>
            <person name="Varghese N."/>
            <person name="Submissions S."/>
        </authorList>
    </citation>
    <scope>NUCLEOTIDE SEQUENCE [LARGE SCALE GENOMIC DNA]</scope>
    <source>
        <strain evidence="4">CGMCC 1.10369</strain>
    </source>
</reference>
<dbReference type="AlphaFoldDB" id="A0A1H0ACT4"/>
<dbReference type="SMART" id="SM00857">
    <property type="entry name" value="Resolvase"/>
    <property type="match status" value="1"/>
</dbReference>
<dbReference type="GO" id="GO:0003677">
    <property type="term" value="F:DNA binding"/>
    <property type="evidence" value="ECO:0007669"/>
    <property type="project" value="InterPro"/>
</dbReference>
<evidence type="ECO:0000313" key="4">
    <source>
        <dbReference type="Proteomes" id="UP000198778"/>
    </source>
</evidence>
<evidence type="ECO:0000256" key="1">
    <source>
        <dbReference type="ARBA" id="ARBA00009913"/>
    </source>
</evidence>